<dbReference type="Gene3D" id="2.60.40.10">
    <property type="entry name" value="Immunoglobulins"/>
    <property type="match status" value="2"/>
</dbReference>
<dbReference type="AlphaFoldDB" id="A0A1F4T440"/>
<accession>A0A1F4T440</accession>
<dbReference type="InterPro" id="IPR036278">
    <property type="entry name" value="Sialidase_sf"/>
</dbReference>
<dbReference type="Gene3D" id="2.60.40.4070">
    <property type="match status" value="1"/>
</dbReference>
<evidence type="ECO:0000313" key="1">
    <source>
        <dbReference type="EMBL" id="OGC27561.1"/>
    </source>
</evidence>
<protein>
    <recommendedName>
        <fullName evidence="3">FlgD Ig-like domain-containing protein</fullName>
    </recommendedName>
</protein>
<reference evidence="1 2" key="1">
    <citation type="journal article" date="2016" name="Nat. Commun.">
        <title>Thousands of microbial genomes shed light on interconnected biogeochemical processes in an aquifer system.</title>
        <authorList>
            <person name="Anantharaman K."/>
            <person name="Brown C.T."/>
            <person name="Hug L.A."/>
            <person name="Sharon I."/>
            <person name="Castelle C.J."/>
            <person name="Probst A.J."/>
            <person name="Thomas B.C."/>
            <person name="Singh A."/>
            <person name="Wilkins M.J."/>
            <person name="Karaoz U."/>
            <person name="Brodie E.L."/>
            <person name="Williams K.H."/>
            <person name="Hubbard S.S."/>
            <person name="Banfield J.F."/>
        </authorList>
    </citation>
    <scope>NUCLEOTIDE SEQUENCE [LARGE SCALE GENOMIC DNA]</scope>
</reference>
<evidence type="ECO:0000313" key="2">
    <source>
        <dbReference type="Proteomes" id="UP000178602"/>
    </source>
</evidence>
<dbReference type="Pfam" id="PF09136">
    <property type="entry name" value="Glucodextran_B"/>
    <property type="match status" value="2"/>
</dbReference>
<comment type="caution">
    <text evidence="1">The sequence shown here is derived from an EMBL/GenBank/DDBJ whole genome shotgun (WGS) entry which is preliminary data.</text>
</comment>
<dbReference type="Proteomes" id="UP000178602">
    <property type="component" value="Unassembled WGS sequence"/>
</dbReference>
<proteinExistence type="predicted"/>
<sequence length="843" mass="91195">MRLKLGLISIILLVGGAFASPRITTDLSGNILQSWLDGKSIKTARSLDLGSSFSQPESLGISAEAYDLTSDPSALKYYLVFQTSREVFLSIGNNLNFSQTRLLARDGESPKIITSGGTLFSAWKKNDTLYLASSSDQGETWLEPELIPATGEAIGDFALASSGDNNCDLVFTAMSRSRYSLYFYRRENKSLVKITNGFDPITLAMIAPGPFGPLILWQQRYLDRSESFAIVSIDGGSSFSPIIKLELPEQPARLSWDGEKWRSTAFGKGSPPLAVSSLVLFPAPAQNSGVFQATTVNSSLEILTMAKPDQSIWTLEISPDQDFFPPRTIFSHKIVPAGANKQIFPLPGNLQDGNYWARVTVNDGQTSTLVNSSASFSLDRTPPIITILTSRETIDNTYQLQGKVNEPGILSIDGQKLAVHSSGTFEARLSLKPGANSFILTTTDEAGNIAKNTLTINYTLPTTLQLKLVKPAPTDWLKPGSIVYCELLVTDPRSEVEDESEAEVKINGKLLNETLYYEKSEQKLSGLITIPDQISDGIAALTIKLPAMEKQLDIKIDSTPPTLTTTGGATVFGNTPFAVPLPLSDGGSGLDPAGTIVMINGISCETYSSGEALTARLAFPLSDGTFEVTTRPRDLVGNISPQMSFLYCLDTIDPSLAIAATPEVTERQTIVVNGTVSDKNLLTVVITRNGKEVHSFFPNQSFSKEVPILPGNNTIVVEGRDKAGNLSSQTISFSSAVHASGALLSDVGNAPNPFSPRLDGQTYFICRLAPGISLPADIRIHIFNLTGELIWKKEFIGSGANVFAWDGRDHFGSLAANGVYLYTIGIFSWGRNESMRGKLIIYQ</sequence>
<gene>
    <name evidence="1" type="ORF">A3K49_00870</name>
</gene>
<dbReference type="InterPro" id="IPR013783">
    <property type="entry name" value="Ig-like_fold"/>
</dbReference>
<name>A0A1F4T440_UNCSA</name>
<evidence type="ECO:0008006" key="3">
    <source>
        <dbReference type="Google" id="ProtNLM"/>
    </source>
</evidence>
<organism evidence="1 2">
    <name type="scientific">candidate division WOR-1 bacterium RIFOXYC12_FULL_54_18</name>
    <dbReference type="NCBI Taxonomy" id="1802584"/>
    <lineage>
        <taxon>Bacteria</taxon>
        <taxon>Bacillati</taxon>
        <taxon>Saganbacteria</taxon>
    </lineage>
</organism>
<dbReference type="SUPFAM" id="SSF50939">
    <property type="entry name" value="Sialidases"/>
    <property type="match status" value="1"/>
</dbReference>
<dbReference type="EMBL" id="MEUG01000001">
    <property type="protein sequence ID" value="OGC27561.1"/>
    <property type="molecule type" value="Genomic_DNA"/>
</dbReference>